<dbReference type="EMBL" id="KI296912">
    <property type="protein sequence ID" value="ESA00860.1"/>
    <property type="molecule type" value="Genomic_DNA"/>
</dbReference>
<sequence length="74" mass="8445">MLRRIRQLPKIGTGIHPSDRFTGSIDLDLNLNINANPDIIKPDGSFRQITEETERIGYIINLEINLVQTSTSFY</sequence>
<gene>
    <name evidence="1" type="ORF">GLOINDRAFT_8095</name>
</gene>
<organism evidence="1">
    <name type="scientific">Rhizophagus irregularis (strain DAOM 181602 / DAOM 197198 / MUCL 43194)</name>
    <name type="common">Arbuscular mycorrhizal fungus</name>
    <name type="synonym">Glomus intraradices</name>
    <dbReference type="NCBI Taxonomy" id="747089"/>
    <lineage>
        <taxon>Eukaryota</taxon>
        <taxon>Fungi</taxon>
        <taxon>Fungi incertae sedis</taxon>
        <taxon>Mucoromycota</taxon>
        <taxon>Glomeromycotina</taxon>
        <taxon>Glomeromycetes</taxon>
        <taxon>Glomerales</taxon>
        <taxon>Glomeraceae</taxon>
        <taxon>Rhizophagus</taxon>
    </lineage>
</organism>
<evidence type="ECO:0000313" key="1">
    <source>
        <dbReference type="EMBL" id="ESA00860.1"/>
    </source>
</evidence>
<accession>U9SY73</accession>
<proteinExistence type="predicted"/>
<dbReference type="HOGENOM" id="CLU_2689085_0_0_1"/>
<reference evidence="1" key="1">
    <citation type="submission" date="2013-07" db="EMBL/GenBank/DDBJ databases">
        <title>The genome of an arbuscular mycorrhizal fungus provides insights into the evolution of the oldest plant symbiosis.</title>
        <authorList>
            <consortium name="DOE Joint Genome Institute"/>
            <person name="Tisserant E."/>
            <person name="Malbreil M."/>
            <person name="Kuo A."/>
            <person name="Kohler A."/>
            <person name="Symeonidi A."/>
            <person name="Balestrini R."/>
            <person name="Charron P."/>
            <person name="Duensing N."/>
            <person name="Frei-dit-Frey N."/>
            <person name="Gianinazzi-Pearson V."/>
            <person name="Gilbert B."/>
            <person name="Handa Y."/>
            <person name="Hijri M."/>
            <person name="Kaul R."/>
            <person name="Kawaguchi M."/>
            <person name="Krajinski F."/>
            <person name="Lammers P."/>
            <person name="Lapierre D."/>
            <person name="Masclaux F.G."/>
            <person name="Murat C."/>
            <person name="Morin E."/>
            <person name="Ndikumana S."/>
            <person name="Pagni M."/>
            <person name="Petitpierre D."/>
            <person name="Requena N."/>
            <person name="Rosikiewicz P."/>
            <person name="Riley R."/>
            <person name="Saito K."/>
            <person name="San Clemente H."/>
            <person name="Shapiro H."/>
            <person name="van Tuinen D."/>
            <person name="Becard G."/>
            <person name="Bonfante P."/>
            <person name="Paszkowski U."/>
            <person name="Shachar-Hill Y."/>
            <person name="Young J.P."/>
            <person name="Sanders I.R."/>
            <person name="Henrissat B."/>
            <person name="Rensing S.A."/>
            <person name="Grigoriev I.V."/>
            <person name="Corradi N."/>
            <person name="Roux C."/>
            <person name="Martin F."/>
        </authorList>
    </citation>
    <scope>NUCLEOTIDE SEQUENCE</scope>
    <source>
        <strain evidence="1">DAOM 197198</strain>
    </source>
</reference>
<dbReference type="AlphaFoldDB" id="U9SY73"/>
<protein>
    <submittedName>
        <fullName evidence="1">Uncharacterized protein</fullName>
    </submittedName>
</protein>
<name>U9SY73_RHIID</name>